<dbReference type="EC" id="3.2.1.15" evidence="2"/>
<protein>
    <recommendedName>
        <fullName evidence="2">endo-polygalacturonase</fullName>
        <ecNumber evidence="2">3.2.1.15</ecNumber>
    </recommendedName>
</protein>
<evidence type="ECO:0000256" key="5">
    <source>
        <dbReference type="ARBA" id="ARBA00022801"/>
    </source>
</evidence>
<proteinExistence type="inferred from homology"/>
<dbReference type="GO" id="GO:0045490">
    <property type="term" value="P:pectin catabolic process"/>
    <property type="evidence" value="ECO:0007669"/>
    <property type="project" value="TreeGrafter"/>
</dbReference>
<dbReference type="SUPFAM" id="SSF51126">
    <property type="entry name" value="Pectin lyase-like"/>
    <property type="match status" value="1"/>
</dbReference>
<feature type="signal peptide" evidence="13">
    <location>
        <begin position="1"/>
        <end position="19"/>
    </location>
</feature>
<evidence type="ECO:0000256" key="13">
    <source>
        <dbReference type="SAM" id="SignalP"/>
    </source>
</evidence>
<evidence type="ECO:0000313" key="14">
    <source>
        <dbReference type="EMBL" id="AAK29433.1"/>
    </source>
</evidence>
<evidence type="ECO:0000256" key="8">
    <source>
        <dbReference type="ARBA" id="ARBA00023316"/>
    </source>
</evidence>
<feature type="chain" id="PRO_5004327347" description="endo-polygalacturonase" evidence="13">
    <location>
        <begin position="20"/>
        <end position="408"/>
    </location>
</feature>
<evidence type="ECO:0000256" key="11">
    <source>
        <dbReference type="RuleBase" id="RU361169"/>
    </source>
</evidence>
<accession>Q9C1D5</accession>
<dbReference type="SMART" id="SM00710">
    <property type="entry name" value="PbH1"/>
    <property type="match status" value="5"/>
</dbReference>
<dbReference type="PANTHER" id="PTHR31884">
    <property type="entry name" value="POLYGALACTURONASE"/>
    <property type="match status" value="1"/>
</dbReference>
<comment type="similarity">
    <text evidence="1 11">Belongs to the glycosyl hydrolase 28 family.</text>
</comment>
<keyword evidence="6" id="KW-1015">Disulfide bond</keyword>
<evidence type="ECO:0000256" key="4">
    <source>
        <dbReference type="ARBA" id="ARBA00022737"/>
    </source>
</evidence>
<dbReference type="InterPro" id="IPR006626">
    <property type="entry name" value="PbH1"/>
</dbReference>
<dbReference type="AlphaFoldDB" id="Q9C1D5"/>
<keyword evidence="3 13" id="KW-0732">Signal</keyword>
<dbReference type="GO" id="GO:0005576">
    <property type="term" value="C:extracellular region"/>
    <property type="evidence" value="ECO:0007669"/>
    <property type="project" value="TreeGrafter"/>
</dbReference>
<evidence type="ECO:0000256" key="12">
    <source>
        <dbReference type="SAM" id="MobiDB-lite"/>
    </source>
</evidence>
<keyword evidence="4" id="KW-0677">Repeat</keyword>
<dbReference type="CAZy" id="GH28">
    <property type="family name" value="Glycoside Hydrolase Family 28"/>
</dbReference>
<dbReference type="InterPro" id="IPR000743">
    <property type="entry name" value="Glyco_hydro_28"/>
</dbReference>
<comment type="catalytic activity">
    <reaction evidence="9">
        <text>(1,4-alpha-D-galacturonosyl)n+m + H2O = (1,4-alpha-D-galacturonosyl)n + (1,4-alpha-D-galacturonosyl)m.</text>
        <dbReference type="EC" id="3.2.1.15"/>
    </reaction>
</comment>
<evidence type="ECO:0000256" key="3">
    <source>
        <dbReference type="ARBA" id="ARBA00022729"/>
    </source>
</evidence>
<feature type="compositionally biased region" description="Acidic residues" evidence="12">
    <location>
        <begin position="359"/>
        <end position="400"/>
    </location>
</feature>
<dbReference type="PANTHER" id="PTHR31884:SF1">
    <property type="entry name" value="POLYGALACTURONASE"/>
    <property type="match status" value="1"/>
</dbReference>
<evidence type="ECO:0000256" key="6">
    <source>
        <dbReference type="ARBA" id="ARBA00023157"/>
    </source>
</evidence>
<evidence type="ECO:0000256" key="9">
    <source>
        <dbReference type="ARBA" id="ARBA00034074"/>
    </source>
</evidence>
<evidence type="ECO:0000256" key="10">
    <source>
        <dbReference type="PROSITE-ProRule" id="PRU10052"/>
    </source>
</evidence>
<dbReference type="GO" id="GO:0004650">
    <property type="term" value="F:polygalacturonase activity"/>
    <property type="evidence" value="ECO:0007669"/>
    <property type="project" value="UniProtKB-EC"/>
</dbReference>
<name>Q9C1D5_9AGAR</name>
<dbReference type="InterPro" id="IPR050434">
    <property type="entry name" value="Glycosyl_hydrlase_28"/>
</dbReference>
<gene>
    <name evidence="14" type="primary">epgB2</name>
</gene>
<evidence type="ECO:0000256" key="7">
    <source>
        <dbReference type="ARBA" id="ARBA00023295"/>
    </source>
</evidence>
<organism evidence="14">
    <name type="scientific">Chondrostereum purpureum</name>
    <dbReference type="NCBI Taxonomy" id="58369"/>
    <lineage>
        <taxon>Eukaryota</taxon>
        <taxon>Fungi</taxon>
        <taxon>Dikarya</taxon>
        <taxon>Basidiomycota</taxon>
        <taxon>Agaricomycotina</taxon>
        <taxon>Agaricomycetes</taxon>
        <taxon>Agaricomycetidae</taxon>
        <taxon>Agaricales</taxon>
        <taxon>Marasmiineae</taxon>
        <taxon>Cyphellaceae</taxon>
        <taxon>Chondrostereum</taxon>
    </lineage>
</organism>
<evidence type="ECO:0000256" key="1">
    <source>
        <dbReference type="ARBA" id="ARBA00008834"/>
    </source>
</evidence>
<dbReference type="Gene3D" id="2.160.20.10">
    <property type="entry name" value="Single-stranded right-handed beta-helix, Pectin lyase-like"/>
    <property type="match status" value="1"/>
</dbReference>
<dbReference type="GO" id="GO:0071555">
    <property type="term" value="P:cell wall organization"/>
    <property type="evidence" value="ECO:0007669"/>
    <property type="project" value="UniProtKB-KW"/>
</dbReference>
<reference evidence="14" key="1">
    <citation type="journal article" date="2002" name="Fungal Genet. Biol.">
        <title>Endopolygalacturonase is encoded by a multigene family in the basidiomycete Chondrostereum purpureum.</title>
        <authorList>
            <person name="Williams H.L."/>
            <person name="Tang Y."/>
            <person name="Hintz W.E."/>
        </authorList>
    </citation>
    <scope>NUCLEOTIDE SEQUENCE</scope>
</reference>
<evidence type="ECO:0000256" key="2">
    <source>
        <dbReference type="ARBA" id="ARBA00012736"/>
    </source>
</evidence>
<feature type="active site" evidence="10">
    <location>
        <position position="219"/>
    </location>
</feature>
<dbReference type="Pfam" id="PF00295">
    <property type="entry name" value="Glyco_hydro_28"/>
    <property type="match status" value="1"/>
</dbReference>
<keyword evidence="7 11" id="KW-0326">Glycosidase</keyword>
<dbReference type="PROSITE" id="PS00502">
    <property type="entry name" value="POLYGALACTURONASE"/>
    <property type="match status" value="1"/>
</dbReference>
<keyword evidence="8" id="KW-0961">Cell wall biogenesis/degradation</keyword>
<dbReference type="EMBL" id="AF348967">
    <property type="protein sequence ID" value="AAK29433.1"/>
    <property type="molecule type" value="Genomic_DNA"/>
</dbReference>
<dbReference type="InterPro" id="IPR012334">
    <property type="entry name" value="Pectin_lyas_fold"/>
</dbReference>
<keyword evidence="5 11" id="KW-0378">Hydrolase</keyword>
<feature type="region of interest" description="Disordered" evidence="12">
    <location>
        <begin position="353"/>
        <end position="408"/>
    </location>
</feature>
<sequence length="408" mass="42415">MTSFSSLFKLLILVSVTAAAPSKRATCTVKSVDDAKDIAGCSAVTLNAFTVPAGKTLVLNPDKGATVTMAGDITFAKTTLDGPLVTIDGTSINFVGADHKFDGNGALYWDGLGTNNGTHKPHPFLKIKGSGTYKKFEVLNSPAQAISVGPTDAHLTFDGITVDDFAGDTKNLGHNTDGFDVSANDVTIQNCIVKNQDDCIAINDGKNIRFENNQCSGGHGISIGSIATGKHVSNVVIKGNTVTRSMYGIRIKAQRKATSASVSGVTYDGNTISGIAKYGLLISQSYPDDVGTPGTGAPFSDVNFTGGATTIKVNTAAKRVTVECGNCSGNWDWSKLTVTGGKAGTIKSDKAKITGGTYLEDDMDQPDGGETEPEEMPAQDPNDPEDPDTAMQEAEAEEAAAGDPTPSD</sequence>
<dbReference type="InterPro" id="IPR011050">
    <property type="entry name" value="Pectin_lyase_fold/virulence"/>
</dbReference>